<feature type="compositionally biased region" description="Basic and acidic residues" evidence="1">
    <location>
        <begin position="120"/>
        <end position="155"/>
    </location>
</feature>
<sequence length="193" mass="22347">MQISPAQRLFSRRTRSLLPMTAALLKPSVSDENVTYTKLHRRQQQQAKYYNRGARDLQPLEPGDTVRVEPWRAGRKEWQKGVVKSRIDKRSYEVELPQGLLRRNRVALRKSNEAPIKVEDDDVIEARKQSSTETREDTRELAPPDTRVETFDQPRDPLSSVPDAPKSPSPLQAPRRSTRVRQPPKRLQDYVLT</sequence>
<comment type="caution">
    <text evidence="2">The sequence shown here is derived from an EMBL/GenBank/DDBJ whole genome shotgun (WGS) entry which is preliminary data.</text>
</comment>
<name>A0AAU9WYH1_9CNID</name>
<evidence type="ECO:0000313" key="3">
    <source>
        <dbReference type="Proteomes" id="UP001159428"/>
    </source>
</evidence>
<evidence type="ECO:0000256" key="1">
    <source>
        <dbReference type="SAM" id="MobiDB-lite"/>
    </source>
</evidence>
<dbReference type="PANTHER" id="PTHR33244">
    <property type="entry name" value="INTEGRASE CATALYTIC DOMAIN-CONTAINING PROTEIN-RELATED"/>
    <property type="match status" value="1"/>
</dbReference>
<reference evidence="2 3" key="1">
    <citation type="submission" date="2022-05" db="EMBL/GenBank/DDBJ databases">
        <authorList>
            <consortium name="Genoscope - CEA"/>
            <person name="William W."/>
        </authorList>
    </citation>
    <scope>NUCLEOTIDE SEQUENCE [LARGE SCALE GENOMIC DNA]</scope>
</reference>
<dbReference type="EMBL" id="CALNXJ010000024">
    <property type="protein sequence ID" value="CAH3129480.1"/>
    <property type="molecule type" value="Genomic_DNA"/>
</dbReference>
<dbReference type="AlphaFoldDB" id="A0AAU9WYH1"/>
<dbReference type="Proteomes" id="UP001159428">
    <property type="component" value="Unassembled WGS sequence"/>
</dbReference>
<gene>
    <name evidence="2" type="ORF">PMEA_00013973</name>
</gene>
<proteinExistence type="predicted"/>
<evidence type="ECO:0000313" key="2">
    <source>
        <dbReference type="EMBL" id="CAH3129480.1"/>
    </source>
</evidence>
<feature type="region of interest" description="Disordered" evidence="1">
    <location>
        <begin position="120"/>
        <end position="193"/>
    </location>
</feature>
<accession>A0AAU9WYH1</accession>
<keyword evidence="3" id="KW-1185">Reference proteome</keyword>
<dbReference type="PANTHER" id="PTHR33244:SF3">
    <property type="entry name" value="PEPTIDASE A2 DOMAIN-CONTAINING PROTEIN"/>
    <property type="match status" value="1"/>
</dbReference>
<protein>
    <submittedName>
        <fullName evidence="2">Uncharacterized protein</fullName>
    </submittedName>
</protein>
<organism evidence="2 3">
    <name type="scientific">Pocillopora meandrina</name>
    <dbReference type="NCBI Taxonomy" id="46732"/>
    <lineage>
        <taxon>Eukaryota</taxon>
        <taxon>Metazoa</taxon>
        <taxon>Cnidaria</taxon>
        <taxon>Anthozoa</taxon>
        <taxon>Hexacorallia</taxon>
        <taxon>Scleractinia</taxon>
        <taxon>Astrocoeniina</taxon>
        <taxon>Pocilloporidae</taxon>
        <taxon>Pocillopora</taxon>
    </lineage>
</organism>